<feature type="chain" id="PRO_5047218856" description="DUF2946 domain-containing protein" evidence="2">
    <location>
        <begin position="27"/>
        <end position="114"/>
    </location>
</feature>
<name>A0ABU2AB81_9BURK</name>
<organism evidence="3 4">
    <name type="scientific">Roseateles asaccharophilus</name>
    <dbReference type="NCBI Taxonomy" id="582607"/>
    <lineage>
        <taxon>Bacteria</taxon>
        <taxon>Pseudomonadati</taxon>
        <taxon>Pseudomonadota</taxon>
        <taxon>Betaproteobacteria</taxon>
        <taxon>Burkholderiales</taxon>
        <taxon>Sphaerotilaceae</taxon>
        <taxon>Roseateles</taxon>
    </lineage>
</organism>
<keyword evidence="2" id="KW-0732">Signal</keyword>
<feature type="compositionally biased region" description="Basic and acidic residues" evidence="1">
    <location>
        <begin position="42"/>
        <end position="54"/>
    </location>
</feature>
<dbReference type="EMBL" id="JAVDXV010000006">
    <property type="protein sequence ID" value="MDR7334265.1"/>
    <property type="molecule type" value="Genomic_DNA"/>
</dbReference>
<dbReference type="Proteomes" id="UP001180825">
    <property type="component" value="Unassembled WGS sequence"/>
</dbReference>
<accession>A0ABU2AB81</accession>
<evidence type="ECO:0000313" key="4">
    <source>
        <dbReference type="Proteomes" id="UP001180825"/>
    </source>
</evidence>
<reference evidence="3 4" key="1">
    <citation type="submission" date="2023-07" db="EMBL/GenBank/DDBJ databases">
        <title>Sorghum-associated microbial communities from plants grown in Nebraska, USA.</title>
        <authorList>
            <person name="Schachtman D."/>
        </authorList>
    </citation>
    <scope>NUCLEOTIDE SEQUENCE [LARGE SCALE GENOMIC DNA]</scope>
    <source>
        <strain evidence="3 4">BE316</strain>
    </source>
</reference>
<evidence type="ECO:0000313" key="3">
    <source>
        <dbReference type="EMBL" id="MDR7334265.1"/>
    </source>
</evidence>
<evidence type="ECO:0000256" key="2">
    <source>
        <dbReference type="SAM" id="SignalP"/>
    </source>
</evidence>
<feature type="region of interest" description="Disordered" evidence="1">
    <location>
        <begin position="35"/>
        <end position="56"/>
    </location>
</feature>
<proteinExistence type="predicted"/>
<comment type="caution">
    <text evidence="3">The sequence shown here is derived from an EMBL/GenBank/DDBJ whole genome shotgun (WGS) entry which is preliminary data.</text>
</comment>
<gene>
    <name evidence="3" type="ORF">J2X21_003417</name>
</gene>
<feature type="signal peptide" evidence="2">
    <location>
        <begin position="1"/>
        <end position="26"/>
    </location>
</feature>
<dbReference type="RefSeq" id="WP_310330567.1">
    <property type="nucleotide sequence ID" value="NZ_JAVDXV010000006.1"/>
</dbReference>
<keyword evidence="4" id="KW-1185">Reference proteome</keyword>
<protein>
    <recommendedName>
        <fullName evidence="5">DUF2946 domain-containing protein</fullName>
    </recommendedName>
</protein>
<evidence type="ECO:0008006" key="5">
    <source>
        <dbReference type="Google" id="ProtNLM"/>
    </source>
</evidence>
<sequence>MRRPGRFLVLCLLLVLLPLRSLLAAAQLECAPVQPTPAVAGHGDHEHHGHHEADAPADADSSACKLCAPCCLAAAPPPALVLTPNILPATRVAQVPAERWTGVVPPLPDPPPRA</sequence>
<evidence type="ECO:0000256" key="1">
    <source>
        <dbReference type="SAM" id="MobiDB-lite"/>
    </source>
</evidence>